<evidence type="ECO:0000256" key="3">
    <source>
        <dbReference type="ARBA" id="ARBA00022692"/>
    </source>
</evidence>
<keyword evidence="9" id="KW-1185">Reference proteome</keyword>
<comment type="subcellular location">
    <subcellularLocation>
        <location evidence="1">Cell membrane</location>
        <topology evidence="1">Multi-pass membrane protein</topology>
    </subcellularLocation>
</comment>
<feature type="transmembrane region" description="Helical" evidence="6">
    <location>
        <begin position="660"/>
        <end position="679"/>
    </location>
</feature>
<dbReference type="RefSeq" id="WP_316701919.1">
    <property type="nucleotide sequence ID" value="NZ_CP136336.1"/>
</dbReference>
<keyword evidence="5 6" id="KW-0472">Membrane</keyword>
<reference evidence="8 9" key="1">
    <citation type="submission" date="2023-10" db="EMBL/GenBank/DDBJ databases">
        <title>Bacteria for the degradation of biodegradable plastic PBAT(Polybutylene adipate terephthalate).</title>
        <authorList>
            <person name="Weon H.-Y."/>
            <person name="Yeon J."/>
        </authorList>
    </citation>
    <scope>NUCLEOTIDE SEQUENCE [LARGE SCALE GENOMIC DNA]</scope>
    <source>
        <strain evidence="8 9">SBD 7-3</strain>
    </source>
</reference>
<dbReference type="EMBL" id="CP136336">
    <property type="protein sequence ID" value="WOB08981.1"/>
    <property type="molecule type" value="Genomic_DNA"/>
</dbReference>
<name>A0ABZ0D0K4_9BURK</name>
<keyword evidence="3 6" id="KW-0812">Transmembrane</keyword>
<feature type="transmembrane region" description="Helical" evidence="6">
    <location>
        <begin position="715"/>
        <end position="733"/>
    </location>
</feature>
<feature type="transmembrane region" description="Helical" evidence="6">
    <location>
        <begin position="754"/>
        <end position="774"/>
    </location>
</feature>
<keyword evidence="4 6" id="KW-1133">Transmembrane helix</keyword>
<evidence type="ECO:0000256" key="1">
    <source>
        <dbReference type="ARBA" id="ARBA00004651"/>
    </source>
</evidence>
<accession>A0ABZ0D0K4</accession>
<feature type="transmembrane region" description="Helical" evidence="6">
    <location>
        <begin position="780"/>
        <end position="802"/>
    </location>
</feature>
<protein>
    <submittedName>
        <fullName evidence="8">MMPL family transporter</fullName>
    </submittedName>
</protein>
<feature type="transmembrane region" description="Helical" evidence="6">
    <location>
        <begin position="257"/>
        <end position="275"/>
    </location>
</feature>
<sequence length="807" mass="83417">MNPEEGSPHRASALLRRGVLVVWLACVAAAIAIAARTHYVADLSAFLPSTPSAEQSVLLDQLRSGVAARLVLIGLEGGTPAARQTASKQLAKSLRGSGAFDAVHNGDTSQFEATGKFLFEHRYLLSPAVDAQRFSVEGLKAGIDETTSLLGTPAGSLIKPVILRDPTGETIRMAEGMLPAQSPRMEGGVWVSQDGKRAVLLATTHADGADLDGQEKALAQVRESFGALKAEGVSLLVTGPASFAVGSRAKIKHEVELLALAGGVAIVGILLFSFGGSLRTLLIAVLPVACGVLAGVAAVSLAFGNVHGMTLGFGTTLIGEAVDYAIYYLIQARSRPGAPPGDGARRWTLDSWPTVRLGLWTSICGFAALLFSGFPGLAQLGLFSVAGLAAAALTTRYVYTVIAPDGAPGVGMRRRLGQAVGACSAVLPRLRWPLVAVTLVAAAALAWWPSAWHANLASLNPVGPEQIKLDEELRREIGASDNGTIVAVAAADEAGVLMQAEAAGLRLDKLVASGAIGGYESPARLLPSPATQQRRREALPEPAVLAANLAQATADGPLPARRLGAFLTDVEAARAQPTLTLASLKGTPLAAALSAQVLPGDASGGGSRPWRALLRVQPVDPAGTVEVAALRAALADLPGTHVVNIADEVSSLYARYLKEALVQALLGALAVCVLLGVHLRSWRRLLRIAQPVAASVVIVLAVMTGLGVALGILHLVGLLLAVAIGSNYALFFDQIRAQEKAQAPGTPFVVDTDTLASLALANITAGISFLLLAFSSIPVLSAVGQVVAPGIVLSLLLSAAFIPRRKR</sequence>
<dbReference type="PANTHER" id="PTHR33406">
    <property type="entry name" value="MEMBRANE PROTEIN MJ1562-RELATED"/>
    <property type="match status" value="1"/>
</dbReference>
<feature type="transmembrane region" description="Helical" evidence="6">
    <location>
        <begin position="691"/>
        <end position="709"/>
    </location>
</feature>
<organism evidence="8 9">
    <name type="scientific">Piscinibacter gummiphilus</name>
    <dbReference type="NCBI Taxonomy" id="946333"/>
    <lineage>
        <taxon>Bacteria</taxon>
        <taxon>Pseudomonadati</taxon>
        <taxon>Pseudomonadota</taxon>
        <taxon>Betaproteobacteria</taxon>
        <taxon>Burkholderiales</taxon>
        <taxon>Sphaerotilaceae</taxon>
        <taxon>Piscinibacter</taxon>
    </lineage>
</organism>
<evidence type="ECO:0000256" key="6">
    <source>
        <dbReference type="SAM" id="Phobius"/>
    </source>
</evidence>
<feature type="transmembrane region" description="Helical" evidence="6">
    <location>
        <begin position="355"/>
        <end position="374"/>
    </location>
</feature>
<feature type="transmembrane region" description="Helical" evidence="6">
    <location>
        <begin position="380"/>
        <end position="399"/>
    </location>
</feature>
<gene>
    <name evidence="8" type="ORF">RXV79_02740</name>
</gene>
<dbReference type="Proteomes" id="UP001303946">
    <property type="component" value="Chromosome"/>
</dbReference>
<feature type="domain" description="Membrane transport protein MMPL" evidence="7">
    <location>
        <begin position="189"/>
        <end position="399"/>
    </location>
</feature>
<evidence type="ECO:0000313" key="8">
    <source>
        <dbReference type="EMBL" id="WOB08981.1"/>
    </source>
</evidence>
<evidence type="ECO:0000256" key="4">
    <source>
        <dbReference type="ARBA" id="ARBA00022989"/>
    </source>
</evidence>
<evidence type="ECO:0000259" key="7">
    <source>
        <dbReference type="Pfam" id="PF03176"/>
    </source>
</evidence>
<feature type="transmembrane region" description="Helical" evidence="6">
    <location>
        <begin position="20"/>
        <end position="39"/>
    </location>
</feature>
<dbReference type="Gene3D" id="1.20.1640.10">
    <property type="entry name" value="Multidrug efflux transporter AcrB transmembrane domain"/>
    <property type="match status" value="2"/>
</dbReference>
<dbReference type="Pfam" id="PF03176">
    <property type="entry name" value="MMPL"/>
    <property type="match status" value="1"/>
</dbReference>
<dbReference type="PANTHER" id="PTHR33406:SF13">
    <property type="entry name" value="MEMBRANE PROTEIN YDFJ"/>
    <property type="match status" value="1"/>
</dbReference>
<evidence type="ECO:0000313" key="9">
    <source>
        <dbReference type="Proteomes" id="UP001303946"/>
    </source>
</evidence>
<dbReference type="InterPro" id="IPR004869">
    <property type="entry name" value="MMPL_dom"/>
</dbReference>
<keyword evidence="2" id="KW-1003">Cell membrane</keyword>
<feature type="transmembrane region" description="Helical" evidence="6">
    <location>
        <begin position="281"/>
        <end position="303"/>
    </location>
</feature>
<evidence type="ECO:0000256" key="5">
    <source>
        <dbReference type="ARBA" id="ARBA00023136"/>
    </source>
</evidence>
<proteinExistence type="predicted"/>
<dbReference type="SUPFAM" id="SSF82866">
    <property type="entry name" value="Multidrug efflux transporter AcrB transmembrane domain"/>
    <property type="match status" value="2"/>
</dbReference>
<dbReference type="InterPro" id="IPR050545">
    <property type="entry name" value="Mycobact_MmpL"/>
</dbReference>
<evidence type="ECO:0000256" key="2">
    <source>
        <dbReference type="ARBA" id="ARBA00022475"/>
    </source>
</evidence>